<organism evidence="9 10">
    <name type="scientific">Aspergillus niger</name>
    <dbReference type="NCBI Taxonomy" id="5061"/>
    <lineage>
        <taxon>Eukaryota</taxon>
        <taxon>Fungi</taxon>
        <taxon>Dikarya</taxon>
        <taxon>Ascomycota</taxon>
        <taxon>Pezizomycotina</taxon>
        <taxon>Eurotiomycetes</taxon>
        <taxon>Eurotiomycetidae</taxon>
        <taxon>Eurotiales</taxon>
        <taxon>Aspergillaceae</taxon>
        <taxon>Aspergillus</taxon>
        <taxon>Aspergillus subgen. Circumdati</taxon>
    </lineage>
</organism>
<dbReference type="GO" id="GO:0016020">
    <property type="term" value="C:membrane"/>
    <property type="evidence" value="ECO:0007669"/>
    <property type="project" value="UniProtKB-SubCell"/>
</dbReference>
<dbReference type="SUPFAM" id="SSF103473">
    <property type="entry name" value="MFS general substrate transporter"/>
    <property type="match status" value="1"/>
</dbReference>
<reference evidence="10" key="1">
    <citation type="journal article" date="2016" name="Genome Announc.">
        <title>Draft genome sequence of Aspergillus niger strain An76.</title>
        <authorList>
            <person name="Gong W."/>
            <person name="Cheng Z."/>
            <person name="Zhang H."/>
            <person name="Liu L."/>
            <person name="Gao P."/>
            <person name="Wang L."/>
        </authorList>
    </citation>
    <scope>NUCLEOTIDE SEQUENCE [LARGE SCALE GENOMIC DNA]</scope>
    <source>
        <strain evidence="10">An76</strain>
    </source>
</reference>
<evidence type="ECO:0000256" key="1">
    <source>
        <dbReference type="ARBA" id="ARBA00004141"/>
    </source>
</evidence>
<feature type="transmembrane region" description="Helical" evidence="7">
    <location>
        <begin position="294"/>
        <end position="324"/>
    </location>
</feature>
<comment type="caution">
    <text evidence="9">The sequence shown here is derived from an EMBL/GenBank/DDBJ whole genome shotgun (WGS) entry which is preliminary data.</text>
</comment>
<dbReference type="EMBL" id="BCMY01000007">
    <property type="protein sequence ID" value="GAQ42230.1"/>
    <property type="molecule type" value="Genomic_DNA"/>
</dbReference>
<evidence type="ECO:0000256" key="5">
    <source>
        <dbReference type="ARBA" id="ARBA00023136"/>
    </source>
</evidence>
<accession>A0A117E0A0</accession>
<dbReference type="AlphaFoldDB" id="A0A117E0A0"/>
<evidence type="ECO:0000256" key="4">
    <source>
        <dbReference type="ARBA" id="ARBA00022989"/>
    </source>
</evidence>
<dbReference type="Proteomes" id="UP000068243">
    <property type="component" value="Unassembled WGS sequence"/>
</dbReference>
<keyword evidence="3 7" id="KW-0812">Transmembrane</keyword>
<dbReference type="OrthoDB" id="3021074at2759"/>
<feature type="transmembrane region" description="Helical" evidence="7">
    <location>
        <begin position="227"/>
        <end position="246"/>
    </location>
</feature>
<feature type="domain" description="Major facilitator superfamily (MFS) profile" evidence="8">
    <location>
        <begin position="55"/>
        <end position="490"/>
    </location>
</feature>
<dbReference type="VEuPathDB" id="FungiDB:M747DRAFT_369241"/>
<sequence length="990" mass="111966">MESPVSNHPDGAMKQYSVTEGDAMSKDGLDSTEEGPRQFDPQLHERVLRKLDYFLMPMMVVGYGLVYYDKAILGSAAILGMTTDLQLSVTDHSVTPVTTDTSRLSWATSIFYFGQLFGSYPMTFILHRFQTRYVLGPTMILWAIVCASTAGVTTWQGLFVQRFFLGFTESIIPTCFMVTVSGFYTQSEQTLRQSWWFSGTGWLTIIGGAFNYGFAQIEKSALRPWQYIYLFAGALTFLVGIACFFLPSSPSEAWFLTPEERTIALERLREGQTGVKNPTLKKSQVKEAALDVKVWLVAVIMASAYTVNGAVSGFGPLIVATFGYTSLEAILFQFPLGSISSIGIILIGWLCSRYRNIRILSLFLCCLPVIAGFAMMWKSTWGVRPITPVVGYQLIGFFGPVVSLAISLGASNVAGHTKKSFMASAIFVAYCVGNIIGPQLIKSQTKSQHYPELWTGLIIWYLSILFSLISFYCITILCCLVLYILLSRETSRRAALDLDESEQDRIAFDDLTDKENLHFRHIGMNQTSETPLFVVEEVICAYPISTFYDSCPRYLFYALLLATCVTRWTGWLADVFLGAAATYAGTAAIQAFVLVSNPAKHNPYELITIPLVSDNTSLWNSFPSLITGADQIELSPAALELDADAVLAIVVTAYLTFLPLQCWSRAFSHERARYILFGLWHVLMLAGSICALIYWPTLRDTPIQYTFCYPDLPPMGTVSSDGWEAWQRTSTWNNSVWEIFSNNTMFDQLPGVCFYPCFNTTQILRQQTTLEATVATGDYRVHQRSEFWDEVVYSKRYIYSLIVLTVIVNFFLLLFKILPYRSRLPSAQVRSIWIERKNIFNGLRKDFRSAIYVSQLHRTDLMDSTREKLSVWRPTRGLFTLHALGSWLRLLLDTIILCALVFSIIVSPLTVIAFVVWIEYYIHEDGPSQETPQQVGQWSPLVSIGFLLISAAILKLKYWVASREELEEEIEHLRGKLKRLERLREEKVYK</sequence>
<feature type="transmembrane region" description="Helical" evidence="7">
    <location>
        <begin position="890"/>
        <end position="918"/>
    </location>
</feature>
<feature type="transmembrane region" description="Helical" evidence="7">
    <location>
        <begin position="938"/>
        <end position="956"/>
    </location>
</feature>
<evidence type="ECO:0000313" key="10">
    <source>
        <dbReference type="Proteomes" id="UP000068243"/>
    </source>
</evidence>
<evidence type="ECO:0000259" key="8">
    <source>
        <dbReference type="PROSITE" id="PS50850"/>
    </source>
</evidence>
<feature type="coiled-coil region" evidence="6">
    <location>
        <begin position="956"/>
        <end position="986"/>
    </location>
</feature>
<gene>
    <name evidence="9" type="ORF">ABL_04891</name>
</gene>
<feature type="transmembrane region" description="Helical" evidence="7">
    <location>
        <begin position="675"/>
        <end position="695"/>
    </location>
</feature>
<evidence type="ECO:0000256" key="7">
    <source>
        <dbReference type="SAM" id="Phobius"/>
    </source>
</evidence>
<dbReference type="VEuPathDB" id="FungiDB:ASPNIDRAFT2_1085278"/>
<dbReference type="PANTHER" id="PTHR43791">
    <property type="entry name" value="PERMEASE-RELATED"/>
    <property type="match status" value="1"/>
</dbReference>
<dbReference type="Gene3D" id="1.20.1250.20">
    <property type="entry name" value="MFS general substrate transporter like domains"/>
    <property type="match status" value="2"/>
</dbReference>
<dbReference type="GO" id="GO:0022857">
    <property type="term" value="F:transmembrane transporter activity"/>
    <property type="evidence" value="ECO:0007669"/>
    <property type="project" value="InterPro"/>
</dbReference>
<name>A0A117E0A0_ASPNG</name>
<dbReference type="Pfam" id="PF07690">
    <property type="entry name" value="MFS_1"/>
    <property type="match status" value="1"/>
</dbReference>
<feature type="transmembrane region" description="Helical" evidence="7">
    <location>
        <begin position="453"/>
        <end position="486"/>
    </location>
</feature>
<keyword evidence="4 7" id="KW-1133">Transmembrane helix</keyword>
<evidence type="ECO:0000256" key="2">
    <source>
        <dbReference type="ARBA" id="ARBA00022448"/>
    </source>
</evidence>
<feature type="transmembrane region" description="Helical" evidence="7">
    <location>
        <begin position="797"/>
        <end position="815"/>
    </location>
</feature>
<dbReference type="VEuPathDB" id="FungiDB:ATCC64974_34240"/>
<evidence type="ECO:0000256" key="6">
    <source>
        <dbReference type="SAM" id="Coils"/>
    </source>
</evidence>
<dbReference type="VEuPathDB" id="FungiDB:M747DRAFT_349989"/>
<keyword evidence="2" id="KW-0813">Transport</keyword>
<dbReference type="VEuPathDB" id="FungiDB:ASPNIDRAFT2_1096629"/>
<feature type="transmembrane region" description="Helical" evidence="7">
    <location>
        <begin position="164"/>
        <end position="184"/>
    </location>
</feature>
<feature type="transmembrane region" description="Helical" evidence="7">
    <location>
        <begin position="645"/>
        <end position="663"/>
    </location>
</feature>
<keyword evidence="6" id="KW-0175">Coiled coil</keyword>
<feature type="transmembrane region" description="Helical" evidence="7">
    <location>
        <begin position="330"/>
        <end position="352"/>
    </location>
</feature>
<evidence type="ECO:0000313" key="9">
    <source>
        <dbReference type="EMBL" id="GAQ42230.1"/>
    </source>
</evidence>
<evidence type="ECO:0000256" key="3">
    <source>
        <dbReference type="ARBA" id="ARBA00022692"/>
    </source>
</evidence>
<dbReference type="VEuPathDB" id="FungiDB:An12g09600"/>
<feature type="transmembrane region" description="Helical" evidence="7">
    <location>
        <begin position="106"/>
        <end position="127"/>
    </location>
</feature>
<dbReference type="VEuPathDB" id="FungiDB:ATCC64974_89790"/>
<dbReference type="InterPro" id="IPR011701">
    <property type="entry name" value="MFS"/>
</dbReference>
<dbReference type="FunFam" id="1.20.1250.20:FF:000556">
    <property type="entry name" value="MFS transporter, putative (AFU_orthologue AFUA_1G17530)"/>
    <property type="match status" value="1"/>
</dbReference>
<feature type="transmembrane region" description="Helical" evidence="7">
    <location>
        <begin position="389"/>
        <end position="409"/>
    </location>
</feature>
<feature type="transmembrane region" description="Helical" evidence="7">
    <location>
        <begin position="421"/>
        <end position="441"/>
    </location>
</feature>
<dbReference type="VEuPathDB" id="FungiDB:An11g03660"/>
<protein>
    <submittedName>
        <fullName evidence="9">Integral membrane protein</fullName>
    </submittedName>
</protein>
<keyword evidence="5 7" id="KW-0472">Membrane</keyword>
<proteinExistence type="predicted"/>
<feature type="transmembrane region" description="Helical" evidence="7">
    <location>
        <begin position="359"/>
        <end position="377"/>
    </location>
</feature>
<dbReference type="PANTHER" id="PTHR43791:SF55">
    <property type="entry name" value="TRANSPORTER, PUTATIVE (AFU_ORTHOLOGUE AFUA_6G01820)-RELATED"/>
    <property type="match status" value="1"/>
</dbReference>
<feature type="transmembrane region" description="Helical" evidence="7">
    <location>
        <begin position="139"/>
        <end position="158"/>
    </location>
</feature>
<dbReference type="PROSITE" id="PS50850">
    <property type="entry name" value="MFS"/>
    <property type="match status" value="1"/>
</dbReference>
<dbReference type="InterPro" id="IPR036259">
    <property type="entry name" value="MFS_trans_sf"/>
</dbReference>
<feature type="transmembrane region" description="Helical" evidence="7">
    <location>
        <begin position="196"/>
        <end position="215"/>
    </location>
</feature>
<dbReference type="InterPro" id="IPR020846">
    <property type="entry name" value="MFS_dom"/>
</dbReference>
<comment type="subcellular location">
    <subcellularLocation>
        <location evidence="1">Membrane</location>
        <topology evidence="1">Multi-pass membrane protein</topology>
    </subcellularLocation>
</comment>